<dbReference type="PROSITE" id="PS00061">
    <property type="entry name" value="ADH_SHORT"/>
    <property type="match status" value="1"/>
</dbReference>
<dbReference type="Pfam" id="PF00106">
    <property type="entry name" value="adh_short"/>
    <property type="match status" value="1"/>
</dbReference>
<dbReference type="Gene3D" id="3.40.50.720">
    <property type="entry name" value="NAD(P)-binding Rossmann-like Domain"/>
    <property type="match status" value="1"/>
</dbReference>
<dbReference type="AlphaFoldDB" id="A0A5C3PDH8"/>
<dbReference type="Proteomes" id="UP000308197">
    <property type="component" value="Unassembled WGS sequence"/>
</dbReference>
<gene>
    <name evidence="5" type="ORF">K466DRAFT_602450</name>
</gene>
<dbReference type="InterPro" id="IPR051911">
    <property type="entry name" value="SDR_oxidoreductase"/>
</dbReference>
<proteinExistence type="inferred from homology"/>
<dbReference type="InterPro" id="IPR020904">
    <property type="entry name" value="Sc_DH/Rdtase_CS"/>
</dbReference>
<dbReference type="FunCoup" id="A0A5C3PDH8">
    <property type="interactions" value="324"/>
</dbReference>
<evidence type="ECO:0000313" key="6">
    <source>
        <dbReference type="Proteomes" id="UP000308197"/>
    </source>
</evidence>
<comment type="similarity">
    <text evidence="1 4">Belongs to the short-chain dehydrogenases/reductases (SDR) family.</text>
</comment>
<accession>A0A5C3PDH8</accession>
<protein>
    <submittedName>
        <fullName evidence="5">NAD-P-binding protein</fullName>
    </submittedName>
</protein>
<dbReference type="InterPro" id="IPR002347">
    <property type="entry name" value="SDR_fam"/>
</dbReference>
<dbReference type="PANTHER" id="PTHR43976">
    <property type="entry name" value="SHORT CHAIN DEHYDROGENASE"/>
    <property type="match status" value="1"/>
</dbReference>
<sequence>MADIDASPRIWFITGTSTGIGRALTELVLEKGERVVATARTPSALDDLGKIHPPTRLLLLRLDVTQPEQIVEAFARAKAAFGRIDVVVNNAGWGDLGEIEAMDEERGRGLLETNFWGALHVSKEAIRFFRDENVPGVGGRLLQMSSYLGLAGFPAAGYYVASKFALEGMTESLAAEIDPAWNIKITLLEPGWIRSAITSNIVWPPAHPAYIANAGLPTSVMRNGTFDNLVTWKSARRSAELFYKTTSLPEPPLHLVVGKDAIEATRKKIASLTEVVDTYESWSEGLEE</sequence>
<evidence type="ECO:0000256" key="1">
    <source>
        <dbReference type="ARBA" id="ARBA00006484"/>
    </source>
</evidence>
<evidence type="ECO:0000256" key="2">
    <source>
        <dbReference type="ARBA" id="ARBA00022857"/>
    </source>
</evidence>
<reference evidence="5 6" key="1">
    <citation type="journal article" date="2019" name="Nat. Ecol. Evol.">
        <title>Megaphylogeny resolves global patterns of mushroom evolution.</title>
        <authorList>
            <person name="Varga T."/>
            <person name="Krizsan K."/>
            <person name="Foldi C."/>
            <person name="Dima B."/>
            <person name="Sanchez-Garcia M."/>
            <person name="Sanchez-Ramirez S."/>
            <person name="Szollosi G.J."/>
            <person name="Szarkandi J.G."/>
            <person name="Papp V."/>
            <person name="Albert L."/>
            <person name="Andreopoulos W."/>
            <person name="Angelini C."/>
            <person name="Antonin V."/>
            <person name="Barry K.W."/>
            <person name="Bougher N.L."/>
            <person name="Buchanan P."/>
            <person name="Buyck B."/>
            <person name="Bense V."/>
            <person name="Catcheside P."/>
            <person name="Chovatia M."/>
            <person name="Cooper J."/>
            <person name="Damon W."/>
            <person name="Desjardin D."/>
            <person name="Finy P."/>
            <person name="Geml J."/>
            <person name="Haridas S."/>
            <person name="Hughes K."/>
            <person name="Justo A."/>
            <person name="Karasinski D."/>
            <person name="Kautmanova I."/>
            <person name="Kiss B."/>
            <person name="Kocsube S."/>
            <person name="Kotiranta H."/>
            <person name="LaButti K.M."/>
            <person name="Lechner B.E."/>
            <person name="Liimatainen K."/>
            <person name="Lipzen A."/>
            <person name="Lukacs Z."/>
            <person name="Mihaltcheva S."/>
            <person name="Morgado L.N."/>
            <person name="Niskanen T."/>
            <person name="Noordeloos M.E."/>
            <person name="Ohm R.A."/>
            <person name="Ortiz-Santana B."/>
            <person name="Ovrebo C."/>
            <person name="Racz N."/>
            <person name="Riley R."/>
            <person name="Savchenko A."/>
            <person name="Shiryaev A."/>
            <person name="Soop K."/>
            <person name="Spirin V."/>
            <person name="Szebenyi C."/>
            <person name="Tomsovsky M."/>
            <person name="Tulloss R.E."/>
            <person name="Uehling J."/>
            <person name="Grigoriev I.V."/>
            <person name="Vagvolgyi C."/>
            <person name="Papp T."/>
            <person name="Martin F.M."/>
            <person name="Miettinen O."/>
            <person name="Hibbett D.S."/>
            <person name="Nagy L.G."/>
        </authorList>
    </citation>
    <scope>NUCLEOTIDE SEQUENCE [LARGE SCALE GENOMIC DNA]</scope>
    <source>
        <strain evidence="5 6">HHB13444</strain>
    </source>
</reference>
<dbReference type="STRING" id="1314778.A0A5C3PDH8"/>
<dbReference type="PANTHER" id="PTHR43976:SF16">
    <property type="entry name" value="SHORT-CHAIN DEHYDROGENASE_REDUCTASE FAMILY PROTEIN"/>
    <property type="match status" value="1"/>
</dbReference>
<name>A0A5C3PDH8_9APHY</name>
<dbReference type="SUPFAM" id="SSF51735">
    <property type="entry name" value="NAD(P)-binding Rossmann-fold domains"/>
    <property type="match status" value="1"/>
</dbReference>
<keyword evidence="2" id="KW-0521">NADP</keyword>
<dbReference type="PRINTS" id="PR00080">
    <property type="entry name" value="SDRFAMILY"/>
</dbReference>
<evidence type="ECO:0000256" key="3">
    <source>
        <dbReference type="ARBA" id="ARBA00023002"/>
    </source>
</evidence>
<dbReference type="InParanoid" id="A0A5C3PDH8"/>
<organism evidence="5 6">
    <name type="scientific">Polyporus arcularius HHB13444</name>
    <dbReference type="NCBI Taxonomy" id="1314778"/>
    <lineage>
        <taxon>Eukaryota</taxon>
        <taxon>Fungi</taxon>
        <taxon>Dikarya</taxon>
        <taxon>Basidiomycota</taxon>
        <taxon>Agaricomycotina</taxon>
        <taxon>Agaricomycetes</taxon>
        <taxon>Polyporales</taxon>
        <taxon>Polyporaceae</taxon>
        <taxon>Polyporus</taxon>
    </lineage>
</organism>
<evidence type="ECO:0000313" key="5">
    <source>
        <dbReference type="EMBL" id="TFK83933.1"/>
    </source>
</evidence>
<dbReference type="InterPro" id="IPR036291">
    <property type="entry name" value="NAD(P)-bd_dom_sf"/>
</dbReference>
<keyword evidence="3" id="KW-0560">Oxidoreductase</keyword>
<evidence type="ECO:0000256" key="4">
    <source>
        <dbReference type="RuleBase" id="RU000363"/>
    </source>
</evidence>
<dbReference type="GO" id="GO:0016491">
    <property type="term" value="F:oxidoreductase activity"/>
    <property type="evidence" value="ECO:0007669"/>
    <property type="project" value="UniProtKB-KW"/>
</dbReference>
<dbReference type="EMBL" id="ML211354">
    <property type="protein sequence ID" value="TFK83933.1"/>
    <property type="molecule type" value="Genomic_DNA"/>
</dbReference>
<keyword evidence="6" id="KW-1185">Reference proteome</keyword>
<dbReference type="PRINTS" id="PR00081">
    <property type="entry name" value="GDHRDH"/>
</dbReference>